<name>A0AA40HWB4_CNENI</name>
<proteinExistence type="predicted"/>
<organism evidence="1 2">
    <name type="scientific">Cnephaeus nilssonii</name>
    <name type="common">Northern bat</name>
    <name type="synonym">Eptesicus nilssonii</name>
    <dbReference type="NCBI Taxonomy" id="3371016"/>
    <lineage>
        <taxon>Eukaryota</taxon>
        <taxon>Metazoa</taxon>
        <taxon>Chordata</taxon>
        <taxon>Craniata</taxon>
        <taxon>Vertebrata</taxon>
        <taxon>Euteleostomi</taxon>
        <taxon>Mammalia</taxon>
        <taxon>Eutheria</taxon>
        <taxon>Laurasiatheria</taxon>
        <taxon>Chiroptera</taxon>
        <taxon>Yangochiroptera</taxon>
        <taxon>Vespertilionidae</taxon>
        <taxon>Cnephaeus</taxon>
    </lineage>
</organism>
<comment type="caution">
    <text evidence="1">The sequence shown here is derived from an EMBL/GenBank/DDBJ whole genome shotgun (WGS) entry which is preliminary data.</text>
</comment>
<protein>
    <submittedName>
        <fullName evidence="1">Uncharacterized protein</fullName>
    </submittedName>
</protein>
<evidence type="ECO:0000313" key="1">
    <source>
        <dbReference type="EMBL" id="KAK1338569.1"/>
    </source>
</evidence>
<sequence length="231" mass="25793">MGYASSIQFNPTVFTDSHPLLALYQVTINQTRRLIPAQPNKEGITCTSHLVFLPLPQPHQFPGFLLLVVTFPVSGWFALDSPRIVPTYDQMIVFLLGWIRTLKSLAWVDLRTRAFSVPPLQGEGLLGSPGQREWGLYRLQPLESLLFHAPCPQSKNGGQCQFRAPVLSVMTVRDLNTAMAQNAMTKALLKRPLWTIQMEKLKISNQLLVGSTSQGRIWWLAPGPPFACGTL</sequence>
<accession>A0AA40HWB4</accession>
<dbReference type="AlphaFoldDB" id="A0AA40HWB4"/>
<dbReference type="EMBL" id="JAULJE010000009">
    <property type="protein sequence ID" value="KAK1338569.1"/>
    <property type="molecule type" value="Genomic_DNA"/>
</dbReference>
<gene>
    <name evidence="1" type="ORF">QTO34_019223</name>
</gene>
<evidence type="ECO:0000313" key="2">
    <source>
        <dbReference type="Proteomes" id="UP001177744"/>
    </source>
</evidence>
<keyword evidence="2" id="KW-1185">Reference proteome</keyword>
<reference evidence="1" key="1">
    <citation type="submission" date="2023-06" db="EMBL/GenBank/DDBJ databases">
        <title>Reference genome for the Northern bat (Eptesicus nilssonii), a most northern bat species.</title>
        <authorList>
            <person name="Laine V.N."/>
            <person name="Pulliainen A.T."/>
            <person name="Lilley T.M."/>
        </authorList>
    </citation>
    <scope>NUCLEOTIDE SEQUENCE</scope>
    <source>
        <strain evidence="1">BLF_Eptnil</strain>
        <tissue evidence="1">Kidney</tissue>
    </source>
</reference>
<dbReference type="Proteomes" id="UP001177744">
    <property type="component" value="Unassembled WGS sequence"/>
</dbReference>